<dbReference type="Pfam" id="PF00024">
    <property type="entry name" value="PAN_1"/>
    <property type="match status" value="2"/>
</dbReference>
<accession>A0A553PFU1</accession>
<proteinExistence type="predicted"/>
<dbReference type="GO" id="GO:0006508">
    <property type="term" value="P:proteolysis"/>
    <property type="evidence" value="ECO:0007669"/>
    <property type="project" value="InterPro"/>
</dbReference>
<reference evidence="4 5" key="1">
    <citation type="journal article" date="2018" name="Nat. Ecol. Evol.">
        <title>Genomic signatures of mitonuclear coevolution across populations of Tigriopus californicus.</title>
        <authorList>
            <person name="Barreto F.S."/>
            <person name="Watson E.T."/>
            <person name="Lima T.G."/>
            <person name="Willett C.S."/>
            <person name="Edmands S."/>
            <person name="Li W."/>
            <person name="Burton R.S."/>
        </authorList>
    </citation>
    <scope>NUCLEOTIDE SEQUENCE [LARGE SCALE GENOMIC DNA]</scope>
    <source>
        <strain evidence="4 5">San Diego</strain>
    </source>
</reference>
<keyword evidence="5" id="KW-1185">Reference proteome</keyword>
<dbReference type="SMART" id="SM00223">
    <property type="entry name" value="APPLE"/>
    <property type="match status" value="2"/>
</dbReference>
<evidence type="ECO:0000259" key="3">
    <source>
        <dbReference type="PROSITE" id="PS50948"/>
    </source>
</evidence>
<dbReference type="PANTHER" id="PTHR45632">
    <property type="entry name" value="LD33804P"/>
    <property type="match status" value="1"/>
</dbReference>
<dbReference type="Gene3D" id="2.10.70.10">
    <property type="entry name" value="Complement Module, domain 1"/>
    <property type="match status" value="1"/>
</dbReference>
<feature type="non-terminal residue" evidence="4">
    <location>
        <position position="1"/>
    </location>
</feature>
<dbReference type="Gene3D" id="2.120.10.80">
    <property type="entry name" value="Kelch-type beta propeller"/>
    <property type="match status" value="2"/>
</dbReference>
<evidence type="ECO:0000313" key="5">
    <source>
        <dbReference type="Proteomes" id="UP000318571"/>
    </source>
</evidence>
<evidence type="ECO:0000256" key="1">
    <source>
        <dbReference type="ARBA" id="ARBA00022737"/>
    </source>
</evidence>
<dbReference type="EMBL" id="VCGU01000004">
    <property type="protein sequence ID" value="TRY76546.1"/>
    <property type="molecule type" value="Genomic_DNA"/>
</dbReference>
<evidence type="ECO:0000313" key="4">
    <source>
        <dbReference type="EMBL" id="TRY76546.1"/>
    </source>
</evidence>
<organism evidence="4 5">
    <name type="scientific">Tigriopus californicus</name>
    <name type="common">Marine copepod</name>
    <dbReference type="NCBI Taxonomy" id="6832"/>
    <lineage>
        <taxon>Eukaryota</taxon>
        <taxon>Metazoa</taxon>
        <taxon>Ecdysozoa</taxon>
        <taxon>Arthropoda</taxon>
        <taxon>Crustacea</taxon>
        <taxon>Multicrustacea</taxon>
        <taxon>Hexanauplia</taxon>
        <taxon>Copepoda</taxon>
        <taxon>Harpacticoida</taxon>
        <taxon>Harpacticidae</taxon>
        <taxon>Tigriopus</taxon>
    </lineage>
</organism>
<dbReference type="InterPro" id="IPR035976">
    <property type="entry name" value="Sushi/SCR/CCP_sf"/>
</dbReference>
<evidence type="ECO:0000256" key="2">
    <source>
        <dbReference type="ARBA" id="ARBA00023157"/>
    </source>
</evidence>
<dbReference type="Proteomes" id="UP000318571">
    <property type="component" value="Chromosome 5"/>
</dbReference>
<dbReference type="Gene3D" id="3.50.4.10">
    <property type="entry name" value="Hepatocyte Growth Factor"/>
    <property type="match status" value="2"/>
</dbReference>
<dbReference type="InterPro" id="IPR003609">
    <property type="entry name" value="Pan_app"/>
</dbReference>
<dbReference type="InterPro" id="IPR015915">
    <property type="entry name" value="Kelch-typ_b-propeller"/>
</dbReference>
<dbReference type="PROSITE" id="PS50948">
    <property type="entry name" value="PAN"/>
    <property type="match status" value="2"/>
</dbReference>
<dbReference type="SUPFAM" id="SSF57535">
    <property type="entry name" value="Complement control module/SCR domain"/>
    <property type="match status" value="1"/>
</dbReference>
<dbReference type="SUPFAM" id="SSF117281">
    <property type="entry name" value="Kelch motif"/>
    <property type="match status" value="1"/>
</dbReference>
<dbReference type="InterPro" id="IPR000177">
    <property type="entry name" value="Apple"/>
</dbReference>
<dbReference type="AlphaFoldDB" id="A0A553PFU1"/>
<gene>
    <name evidence="4" type="ORF">TCAL_11396</name>
</gene>
<name>A0A553PFU1_TIGCA</name>
<keyword evidence="2" id="KW-1015">Disulfide bond</keyword>
<feature type="non-terminal residue" evidence="4">
    <location>
        <position position="581"/>
    </location>
</feature>
<dbReference type="SUPFAM" id="SSF57414">
    <property type="entry name" value="Hairpin loop containing domain-like"/>
    <property type="match status" value="1"/>
</dbReference>
<sequence length="581" mass="63992">QVGNKIPCTVDGLDLSGTIIDTRSGVENAEACQTLCRENTNCEAGIFKADKSCILKNEIMGLPVVKTGFALAMRSCHQQPCSIPNTDIEGLELHVLSTDTEKDCQLKCGNESMCLASVFDREKKQCHLKYGTKNAPSGTNTVVTFKYCDCPSITDPDNRKMVCTDPKLRVGSHCALLCPERFDGSELAQVTCQFHNDNQSYHWSGDLSLMSCPELVGIVVGGKDRTSTYLKSVEVFSNDEDQCQAKKLPDYPFDVAGPVSGSVDGFGIVCGGATNSYVECTNRKGGGKVCDRNVEYVETKGGSRWYDGPKTTQCHYYDHELTHTWLRTVDLKEARAYASSAPLPTGELWILGGLGSKSILDSTEIVGRNPITTAWYVKPGLQRLPRALFGHCSVQLDQNRIAVIGGFWDGDYSAQVHTYNIKNKAWALEATSLNEARNDHVCKLTRVRGVMQVLATGGWNKNGALNTTELMDVQTRIWTLQGKFDKLPDFEDNLETFPSLRRSAVLFGGSSSVMMVGGVTCGLDNDLRRNCTQMSSSIKFTPHESDPSLDKWEKMSSLKMSTPRSSHTLFHLPKAFVCNNR</sequence>
<feature type="domain" description="Apple" evidence="3">
    <location>
        <begin position="81"/>
        <end position="148"/>
    </location>
</feature>
<protein>
    <recommendedName>
        <fullName evidence="3">Apple domain-containing protein</fullName>
    </recommendedName>
</protein>
<dbReference type="GO" id="GO:0005576">
    <property type="term" value="C:extracellular region"/>
    <property type="evidence" value="ECO:0007669"/>
    <property type="project" value="InterPro"/>
</dbReference>
<keyword evidence="1" id="KW-0677">Repeat</keyword>
<comment type="caution">
    <text evidence="4">The sequence shown here is derived from an EMBL/GenBank/DDBJ whole genome shotgun (WGS) entry which is preliminary data.</text>
</comment>
<feature type="domain" description="Apple" evidence="3">
    <location>
        <begin position="8"/>
        <end position="76"/>
    </location>
</feature>